<feature type="chain" id="PRO_5032670074" evidence="2">
    <location>
        <begin position="19"/>
        <end position="649"/>
    </location>
</feature>
<feature type="non-terminal residue" evidence="3">
    <location>
        <position position="649"/>
    </location>
</feature>
<name>A0A835YEH6_9CHLO</name>
<gene>
    <name evidence="3" type="ORF">HYH03_002989</name>
</gene>
<evidence type="ECO:0000256" key="1">
    <source>
        <dbReference type="SAM" id="MobiDB-lite"/>
    </source>
</evidence>
<keyword evidence="2" id="KW-0732">Signal</keyword>
<protein>
    <submittedName>
        <fullName evidence="3">Uncharacterized protein</fullName>
    </submittedName>
</protein>
<evidence type="ECO:0000313" key="3">
    <source>
        <dbReference type="EMBL" id="KAG2499416.1"/>
    </source>
</evidence>
<feature type="compositionally biased region" description="Pro residues" evidence="1">
    <location>
        <begin position="515"/>
        <end position="539"/>
    </location>
</feature>
<feature type="signal peptide" evidence="2">
    <location>
        <begin position="1"/>
        <end position="18"/>
    </location>
</feature>
<accession>A0A835YEH6</accession>
<dbReference type="AlphaFoldDB" id="A0A835YEH6"/>
<sequence>MKFGPLALLLLAGLAVDALQSDSDVSLLTAFPREPTLRISLHGRNVRVFRAENVTNANAEAACASRGEILAPIASAADLTLLREGLAKVQDPESHAPVRAWVGARIAGGKLLSSDGFRVLPALLPFPAAAAAYMEDSCLVAAADRDTLAPVPCGSTGVGAFACGRKLHGEDHEEEDASAADRHRVVAARVAETMAVLATNASLRVISEDPASGWVSVSVTVRLGTPSAVEGWAEGARRVVCAALMERTGAADCRLTSTASDGSSAAYLAVRLLKPTDGLTQTDDAIAEEPRRHSLSRSLVAPGSELPPLFIPQPVDNALAAAGADEAGADEAGLDLAARRELNTNPQCPIPSSASYKLRATFNGAEWGSVTAARGNRSHITVTVTLAGGYSYFIGDGGPNVAVGQLSTSSIGNNDRCPTGAELGAYPARARAAPDQASVAFVIPVPDAALCNGRSGRVNVFTFLSVNATTTSASSSYTALYGGANNKRNGCVSFMLIGLDCGVCTGCSGSCSKPPTVPSPPMTPPPPPSPNPPPPPPGRENPGGNCMCIGDEVGDVSDLSKILEYPIIEASGNRQLGTLYASLGPTFGFSGSTTLRLVARMGPYSFAYSNTSFTLRMGVSTAPSADSSACSTASDFQFATNPVEEIMYL</sequence>
<dbReference type="EMBL" id="JAEHOE010000007">
    <property type="protein sequence ID" value="KAG2499416.1"/>
    <property type="molecule type" value="Genomic_DNA"/>
</dbReference>
<feature type="region of interest" description="Disordered" evidence="1">
    <location>
        <begin position="515"/>
        <end position="544"/>
    </location>
</feature>
<evidence type="ECO:0000256" key="2">
    <source>
        <dbReference type="SAM" id="SignalP"/>
    </source>
</evidence>
<organism evidence="3 4">
    <name type="scientific">Edaphochlamys debaryana</name>
    <dbReference type="NCBI Taxonomy" id="47281"/>
    <lineage>
        <taxon>Eukaryota</taxon>
        <taxon>Viridiplantae</taxon>
        <taxon>Chlorophyta</taxon>
        <taxon>core chlorophytes</taxon>
        <taxon>Chlorophyceae</taxon>
        <taxon>CS clade</taxon>
        <taxon>Chlamydomonadales</taxon>
        <taxon>Chlamydomonadales incertae sedis</taxon>
        <taxon>Edaphochlamys</taxon>
    </lineage>
</organism>
<reference evidence="3" key="1">
    <citation type="journal article" date="2020" name="bioRxiv">
        <title>Comparative genomics of Chlamydomonas.</title>
        <authorList>
            <person name="Craig R.J."/>
            <person name="Hasan A.R."/>
            <person name="Ness R.W."/>
            <person name="Keightley P.D."/>
        </authorList>
    </citation>
    <scope>NUCLEOTIDE SEQUENCE</scope>
    <source>
        <strain evidence="3">CCAP 11/70</strain>
    </source>
</reference>
<proteinExistence type="predicted"/>
<keyword evidence="4" id="KW-1185">Reference proteome</keyword>
<comment type="caution">
    <text evidence="3">The sequence shown here is derived from an EMBL/GenBank/DDBJ whole genome shotgun (WGS) entry which is preliminary data.</text>
</comment>
<dbReference type="Proteomes" id="UP000612055">
    <property type="component" value="Unassembled WGS sequence"/>
</dbReference>
<evidence type="ECO:0000313" key="4">
    <source>
        <dbReference type="Proteomes" id="UP000612055"/>
    </source>
</evidence>